<dbReference type="OMA" id="EIRIHAT"/>
<dbReference type="SMART" id="SM01308">
    <property type="entry name" value="RICTOR_N"/>
    <property type="match status" value="1"/>
</dbReference>
<dbReference type="Proteomes" id="UP000186594">
    <property type="component" value="Unassembled WGS sequence"/>
</dbReference>
<name>A0A1U7LVD3_NEOID</name>
<dbReference type="STRING" id="1198029.A0A1U7LVD3"/>
<evidence type="ECO:0000256" key="3">
    <source>
        <dbReference type="SAM" id="MobiDB-lite"/>
    </source>
</evidence>
<dbReference type="InterPro" id="IPR029451">
    <property type="entry name" value="RICTOR_M"/>
</dbReference>
<reference evidence="7 8" key="1">
    <citation type="submission" date="2016-04" db="EMBL/GenBank/DDBJ databases">
        <title>Evolutionary innovation and constraint leading to complex multicellularity in the Ascomycota.</title>
        <authorList>
            <person name="Cisse O."/>
            <person name="Nguyen A."/>
            <person name="Hewitt D.A."/>
            <person name="Jedd G."/>
            <person name="Stajich J.E."/>
        </authorList>
    </citation>
    <scope>NUCLEOTIDE SEQUENCE [LARGE SCALE GENOMIC DNA]</scope>
    <source>
        <strain evidence="7 8">DAH-3</strain>
    </source>
</reference>
<dbReference type="Pfam" id="PF14663">
    <property type="entry name" value="RasGEF_N_2"/>
    <property type="match status" value="1"/>
</dbReference>
<feature type="region of interest" description="Disordered" evidence="3">
    <location>
        <begin position="540"/>
        <end position="561"/>
    </location>
</feature>
<dbReference type="InterPro" id="IPR028268">
    <property type="entry name" value="Pianissimo_fam"/>
</dbReference>
<dbReference type="GO" id="GO:0005938">
    <property type="term" value="C:cell cortex"/>
    <property type="evidence" value="ECO:0007669"/>
    <property type="project" value="EnsemblFungi"/>
</dbReference>
<feature type="region of interest" description="Disordered" evidence="3">
    <location>
        <begin position="1"/>
        <end position="30"/>
    </location>
</feature>
<dbReference type="OrthoDB" id="271111at2759"/>
<dbReference type="InterPro" id="IPR029453">
    <property type="entry name" value="Rictor_IV"/>
</dbReference>
<dbReference type="Pfam" id="PF14668">
    <property type="entry name" value="RICTOR_V"/>
    <property type="match status" value="1"/>
</dbReference>
<dbReference type="SMART" id="SM01307">
    <property type="entry name" value="RICTOR_M"/>
    <property type="match status" value="1"/>
</dbReference>
<feature type="coiled-coil region" evidence="2">
    <location>
        <begin position="47"/>
        <end position="81"/>
    </location>
</feature>
<organism evidence="7 8">
    <name type="scientific">Neolecta irregularis (strain DAH-3)</name>
    <dbReference type="NCBI Taxonomy" id="1198029"/>
    <lineage>
        <taxon>Eukaryota</taxon>
        <taxon>Fungi</taxon>
        <taxon>Dikarya</taxon>
        <taxon>Ascomycota</taxon>
        <taxon>Taphrinomycotina</taxon>
        <taxon>Neolectales</taxon>
        <taxon>Neolectaceae</taxon>
        <taxon>Neolecta</taxon>
    </lineage>
</organism>
<dbReference type="PANTHER" id="PTHR13298:SF11">
    <property type="entry name" value="RAPAMYCIN-INSENSITIVE COMPANION OF MTOR"/>
    <property type="match status" value="1"/>
</dbReference>
<dbReference type="InterPro" id="IPR029452">
    <property type="entry name" value="RICTOR_V"/>
</dbReference>
<dbReference type="InterPro" id="IPR011989">
    <property type="entry name" value="ARM-like"/>
</dbReference>
<feature type="domain" description="Rapamycin-insensitive companion of mTOR" evidence="6">
    <location>
        <begin position="964"/>
        <end position="1036"/>
    </location>
</feature>
<evidence type="ECO:0000259" key="4">
    <source>
        <dbReference type="SMART" id="SM01307"/>
    </source>
</evidence>
<dbReference type="GO" id="GO:0038203">
    <property type="term" value="P:TORC2 signaling"/>
    <property type="evidence" value="ECO:0007669"/>
    <property type="project" value="EnsemblFungi"/>
</dbReference>
<dbReference type="Gene3D" id="1.25.10.10">
    <property type="entry name" value="Leucine-rich Repeat Variant"/>
    <property type="match status" value="1"/>
</dbReference>
<comment type="caution">
    <text evidence="7">The sequence shown here is derived from an EMBL/GenBank/DDBJ whole genome shotgun (WGS) entry which is preliminary data.</text>
</comment>
<dbReference type="InterPro" id="IPR028267">
    <property type="entry name" value="Pianissimo_N"/>
</dbReference>
<keyword evidence="8" id="KW-1185">Reference proteome</keyword>
<evidence type="ECO:0000256" key="2">
    <source>
        <dbReference type="SAM" id="Coils"/>
    </source>
</evidence>
<keyword evidence="2" id="KW-0175">Coiled coil</keyword>
<dbReference type="Pfam" id="PF14666">
    <property type="entry name" value="RICTOR_M"/>
    <property type="match status" value="1"/>
</dbReference>
<dbReference type="GO" id="GO:0005829">
    <property type="term" value="C:cytosol"/>
    <property type="evidence" value="ECO:0007669"/>
    <property type="project" value="EnsemblFungi"/>
</dbReference>
<dbReference type="Pfam" id="PF14664">
    <property type="entry name" value="RICTOR_N"/>
    <property type="match status" value="1"/>
</dbReference>
<gene>
    <name evidence="7" type="ORF">NEOLI_000087</name>
</gene>
<comment type="similarity">
    <text evidence="1">Belongs to the RICTOR family.</text>
</comment>
<feature type="domain" description="Rapamycin-insensitive companion of mTOR N-terminal" evidence="5">
    <location>
        <begin position="141"/>
        <end position="501"/>
    </location>
</feature>
<evidence type="ECO:0000259" key="5">
    <source>
        <dbReference type="SMART" id="SM01308"/>
    </source>
</evidence>
<sequence>MLTAARGSPRATRNREQDQRRRGKHAPGSLLSPISLTLKVFDQKRLKDGKETLRKQAESALDAANEKITKLKTQVEAITVHPPIRKNPRRRDLRLAPDLFKRPPTQTVTDSLDQSNDEIIVPFAKIMHDLAEPNHEPSHYIDLGNQLLLLFRRQPTLKYDIEWEAFSTRHSVSLLLKSSSKQVIALGYRLARQTITDIHSIRNIKSIGIDDRIIRSLSKEFKTNMEREQAVKLTRSFLDVPEGSTLLSQGVVRGLIAVAEDYEDGLQSVCLETLAEIVVLNPELIARSGGIRVLFLSLVDGPFDVAESVVLAIIYLLDSPKTRQYIRAGHDLDIALSLFTDFASQLMVTEERLDSSARIVSTIFKSWPGTQLALRAIRSFVDALRIQLSNVKETILDILFDVFEITQNSSTSNFLAGRRLTILGRQKPVQDTTIETDPKPVSSDIRTDMPNQFKGLILAILVEAGLFDALVNVVEGTDEHLSRKAVLLLGEILQMSDKILPVDICAKIQTLPRLFKLASDFGEKGRLSAANALYQIESLSRSRNKPVPKKNQATPKRSQRQVEQVRVKMSLQIDDAHFRTMLLDSQVLATKNYTKWRLDTLLELIEGPLLNPKRLEETIKATTWMKRFLSFYRPFAFRFSTIKNTKPNQKYIRIGCAMFTTLLANPEGVRYLMENKLLRQIAGCLEQMDPIKGSGISDQFFSRQRLENTITFGYFTMLGTLSGHKDGLLMMERWKMFTMFHHLTDLRSREDLIKTFISALDYSLEGHSRIVMSKALTTGLKDVRLFATKHLETLVTCHHTKLTSTSSWAIRLLVTQLYDPSIEVCQMAVGVLDESCNNPRNLEYVVNLRPMLDHLGEIGAPLLMRFLSTDVGFQYLLELDYIDKEMDDWLHGRCEDYVILVEACLAFAHATEEETIIGWTPPHFYGELAKTAGGCRVLDEKGHFEEFANFVKYNGMEWEDEDIVLKSKSCLWAIGNIGATDGGVPFLKRSGVVSHIARIAEQSLVFSLKGTAYFVLGLISSTTEGLGMLHQVGWKGVCSTMGIPTGLCIPENLEKFLWIEPWSSIDLYDVGSSSTHTKLAESDRPEDSEILNAIINLSNHILANEASRTLIRLRARYPMRFGSIGLYDRMMHLLGTYHFRQPIRKFIIELFGDLNQDRGRDRGMSDSQTSVESDGFSG</sequence>
<proteinExistence type="inferred from homology"/>
<evidence type="ECO:0000313" key="7">
    <source>
        <dbReference type="EMBL" id="OLL26635.1"/>
    </source>
</evidence>
<accession>A0A1U7LVD3</accession>
<dbReference type="SMART" id="SM01303">
    <property type="entry name" value="RasGEF_N_2"/>
    <property type="match status" value="1"/>
</dbReference>
<dbReference type="EMBL" id="LXFE01000157">
    <property type="protein sequence ID" value="OLL26635.1"/>
    <property type="molecule type" value="Genomic_DNA"/>
</dbReference>
<evidence type="ECO:0000259" key="6">
    <source>
        <dbReference type="SMART" id="SM01310"/>
    </source>
</evidence>
<feature type="domain" description="Rapamycin-insensitive companion of mTOR middle" evidence="4">
    <location>
        <begin position="573"/>
        <end position="797"/>
    </location>
</feature>
<dbReference type="InterPro" id="IPR016024">
    <property type="entry name" value="ARM-type_fold"/>
</dbReference>
<protein>
    <submittedName>
        <fullName evidence="7">Protein ste16</fullName>
    </submittedName>
</protein>
<evidence type="ECO:0000313" key="8">
    <source>
        <dbReference type="Proteomes" id="UP000186594"/>
    </source>
</evidence>
<evidence type="ECO:0000256" key="1">
    <source>
        <dbReference type="ARBA" id="ARBA00008878"/>
    </source>
</evidence>
<dbReference type="SMART" id="SM01310">
    <property type="entry name" value="RICTOR_V"/>
    <property type="match status" value="1"/>
</dbReference>
<feature type="region of interest" description="Disordered" evidence="3">
    <location>
        <begin position="1159"/>
        <end position="1178"/>
    </location>
</feature>
<dbReference type="GO" id="GO:0031932">
    <property type="term" value="C:TORC2 complex"/>
    <property type="evidence" value="ECO:0007669"/>
    <property type="project" value="EnsemblFungi"/>
</dbReference>
<dbReference type="SUPFAM" id="SSF48371">
    <property type="entry name" value="ARM repeat"/>
    <property type="match status" value="1"/>
</dbReference>
<dbReference type="AlphaFoldDB" id="A0A1U7LVD3"/>
<dbReference type="PANTHER" id="PTHR13298">
    <property type="entry name" value="CYTOSOLIC REGULATOR PIANISSIMO"/>
    <property type="match status" value="1"/>
</dbReference>